<dbReference type="SUPFAM" id="SSF52058">
    <property type="entry name" value="L domain-like"/>
    <property type="match status" value="1"/>
</dbReference>
<dbReference type="PROSITE" id="PS51450">
    <property type="entry name" value="LRR"/>
    <property type="match status" value="2"/>
</dbReference>
<feature type="signal peptide" evidence="4">
    <location>
        <begin position="1"/>
        <end position="28"/>
    </location>
</feature>
<keyword evidence="1" id="KW-0433">Leucine-rich repeat</keyword>
<reference evidence="5" key="4">
    <citation type="submission" date="2025-08" db="UniProtKB">
        <authorList>
            <consortium name="Ensembl"/>
        </authorList>
    </citation>
    <scope>IDENTIFICATION</scope>
</reference>
<dbReference type="AlphaFoldDB" id="A0A4W3GNK0"/>
<evidence type="ECO:0000313" key="5">
    <source>
        <dbReference type="Ensembl" id="ENSCMIP00000004742.1"/>
    </source>
</evidence>
<dbReference type="InParanoid" id="A0A4W3GNK0"/>
<keyword evidence="2" id="KW-0677">Repeat</keyword>
<dbReference type="PANTHER" id="PTHR24366">
    <property type="entry name" value="IG(IMMUNOGLOBULIN) AND LRR(LEUCINE RICH REPEAT) DOMAINS"/>
    <property type="match status" value="1"/>
</dbReference>
<dbReference type="Pfam" id="PF13855">
    <property type="entry name" value="LRR_8"/>
    <property type="match status" value="2"/>
</dbReference>
<dbReference type="STRING" id="7868.ENSCMIP00000004742"/>
<feature type="chain" id="PRO_5021234734" evidence="4">
    <location>
        <begin position="29"/>
        <end position="527"/>
    </location>
</feature>
<feature type="compositionally biased region" description="Polar residues" evidence="3">
    <location>
        <begin position="95"/>
        <end position="105"/>
    </location>
</feature>
<dbReference type="PROSITE" id="PS51257">
    <property type="entry name" value="PROKAR_LIPOPROTEIN"/>
    <property type="match status" value="1"/>
</dbReference>
<gene>
    <name evidence="5" type="primary">LOC103183618</name>
</gene>
<protein>
    <submittedName>
        <fullName evidence="5">Leucine-rich repeat-containing protein 37B-like</fullName>
    </submittedName>
</protein>
<dbReference type="InterPro" id="IPR003591">
    <property type="entry name" value="Leu-rich_rpt_typical-subtyp"/>
</dbReference>
<accession>A0A4W3GNK0</accession>
<dbReference type="Proteomes" id="UP000314986">
    <property type="component" value="Unassembled WGS sequence"/>
</dbReference>
<sequence length="527" mass="59298">MVTATMRRGSVAAAWLLACLLAASGGEAKKTFVVLHQSNSTPAACPAVCRCYINILSCHPEKPLGSHVHDSKGDRAGAGAGQPPPSKQHGKSQRNDTQSNATGSAMLTRIPEGPRGTMLGNVLTAFTVLDFRDNNISFIWKNNWIFFTMTEYLNLKGNHITDLIPETFEGLSQLKYLFLSHNRIRFIADYMFQNTPEIELIDVSNNRLFAIQRDLFQTKHGLLKLKVLDLSSNDILVLGPSAFSQLTNLHFMNISDNYLSLIGNGAFQHLSSIIYLDLRATSISLDVLRAILQSTTNIVNLYISHTLKCCLCKFPLLNHLILPRKVEINCKNIYCTVTLIQCYTKEIEKNQLSLDKERIVQQMKAIKAGAVSSLPGRDELERQKQNNGAHSLLDKYEQVHKPDVHAVNVTLGSPEMGIENLNQNLQLGGKEIEVKEAIDQKNDKLLNIIRHEEETERILREKQKQHDIEKLSSSDDAKESWKSELNNEEDTLDKLHKLKETLKSLYHYATERIESGEDDKVIVKLDS</sequence>
<evidence type="ECO:0000256" key="4">
    <source>
        <dbReference type="SAM" id="SignalP"/>
    </source>
</evidence>
<feature type="compositionally biased region" description="Basic and acidic residues" evidence="3">
    <location>
        <begin position="66"/>
        <end position="75"/>
    </location>
</feature>
<dbReference type="OMA" id="LCRCYIN"/>
<dbReference type="InterPro" id="IPR001611">
    <property type="entry name" value="Leu-rich_rpt"/>
</dbReference>
<dbReference type="InterPro" id="IPR032675">
    <property type="entry name" value="LRR_dom_sf"/>
</dbReference>
<dbReference type="KEGG" id="cmk:103183618"/>
<dbReference type="GeneID" id="103183618"/>
<feature type="compositionally biased region" description="Basic and acidic residues" evidence="3">
    <location>
        <begin position="460"/>
        <end position="482"/>
    </location>
</feature>
<name>A0A4W3GNK0_CALMI</name>
<feature type="region of interest" description="Disordered" evidence="3">
    <location>
        <begin position="66"/>
        <end position="113"/>
    </location>
</feature>
<reference evidence="6" key="2">
    <citation type="journal article" date="2007" name="PLoS Biol.">
        <title>Survey sequencing and comparative analysis of the elephant shark (Callorhinchus milii) genome.</title>
        <authorList>
            <person name="Venkatesh B."/>
            <person name="Kirkness E.F."/>
            <person name="Loh Y.H."/>
            <person name="Halpern A.L."/>
            <person name="Lee A.P."/>
            <person name="Johnson J."/>
            <person name="Dandona N."/>
            <person name="Viswanathan L.D."/>
            <person name="Tay A."/>
            <person name="Venter J.C."/>
            <person name="Strausberg R.L."/>
            <person name="Brenner S."/>
        </authorList>
    </citation>
    <scope>NUCLEOTIDE SEQUENCE [LARGE SCALE GENOMIC DNA]</scope>
</reference>
<organism evidence="5 6">
    <name type="scientific">Callorhinchus milii</name>
    <name type="common">Ghost shark</name>
    <dbReference type="NCBI Taxonomy" id="7868"/>
    <lineage>
        <taxon>Eukaryota</taxon>
        <taxon>Metazoa</taxon>
        <taxon>Chordata</taxon>
        <taxon>Craniata</taxon>
        <taxon>Vertebrata</taxon>
        <taxon>Chondrichthyes</taxon>
        <taxon>Holocephali</taxon>
        <taxon>Chimaeriformes</taxon>
        <taxon>Callorhinchidae</taxon>
        <taxon>Callorhinchus</taxon>
    </lineage>
</organism>
<dbReference type="RefSeq" id="XP_007899394.1">
    <property type="nucleotide sequence ID" value="XM_007901203.2"/>
</dbReference>
<reference evidence="6" key="3">
    <citation type="journal article" date="2014" name="Nature">
        <title>Elephant shark genome provides unique insights into gnathostome evolution.</title>
        <authorList>
            <consortium name="International Elephant Shark Genome Sequencing Consortium"/>
            <person name="Venkatesh B."/>
            <person name="Lee A.P."/>
            <person name="Ravi V."/>
            <person name="Maurya A.K."/>
            <person name="Lian M.M."/>
            <person name="Swann J.B."/>
            <person name="Ohta Y."/>
            <person name="Flajnik M.F."/>
            <person name="Sutoh Y."/>
            <person name="Kasahara M."/>
            <person name="Hoon S."/>
            <person name="Gangu V."/>
            <person name="Roy S.W."/>
            <person name="Irimia M."/>
            <person name="Korzh V."/>
            <person name="Kondrychyn I."/>
            <person name="Lim Z.W."/>
            <person name="Tay B.H."/>
            <person name="Tohari S."/>
            <person name="Kong K.W."/>
            <person name="Ho S."/>
            <person name="Lorente-Galdos B."/>
            <person name="Quilez J."/>
            <person name="Marques-Bonet T."/>
            <person name="Raney B.J."/>
            <person name="Ingham P.W."/>
            <person name="Tay A."/>
            <person name="Hillier L.W."/>
            <person name="Minx P."/>
            <person name="Boehm T."/>
            <person name="Wilson R.K."/>
            <person name="Brenner S."/>
            <person name="Warren W.C."/>
        </authorList>
    </citation>
    <scope>NUCLEOTIDE SEQUENCE [LARGE SCALE GENOMIC DNA]</scope>
</reference>
<dbReference type="SMART" id="SM00369">
    <property type="entry name" value="LRR_TYP"/>
    <property type="match status" value="5"/>
</dbReference>
<dbReference type="Gene3D" id="3.80.10.10">
    <property type="entry name" value="Ribonuclease Inhibitor"/>
    <property type="match status" value="2"/>
</dbReference>
<proteinExistence type="predicted"/>
<dbReference type="Ensembl" id="ENSCMIT00000004918.1">
    <property type="protein sequence ID" value="ENSCMIP00000004742.1"/>
    <property type="gene ID" value="ENSCMIG00000002812.1"/>
</dbReference>
<feature type="region of interest" description="Disordered" evidence="3">
    <location>
        <begin position="460"/>
        <end position="486"/>
    </location>
</feature>
<evidence type="ECO:0000256" key="3">
    <source>
        <dbReference type="SAM" id="MobiDB-lite"/>
    </source>
</evidence>
<dbReference type="PANTHER" id="PTHR24366:SF96">
    <property type="entry name" value="LEUCINE RICH REPEAT CONTAINING 53"/>
    <property type="match status" value="1"/>
</dbReference>
<evidence type="ECO:0000256" key="1">
    <source>
        <dbReference type="ARBA" id="ARBA00022614"/>
    </source>
</evidence>
<dbReference type="GeneTree" id="ENSGT00940000161095"/>
<evidence type="ECO:0000313" key="6">
    <source>
        <dbReference type="Proteomes" id="UP000314986"/>
    </source>
</evidence>
<dbReference type="OrthoDB" id="1055097at2759"/>
<keyword evidence="6" id="KW-1185">Reference proteome</keyword>
<reference evidence="5" key="5">
    <citation type="submission" date="2025-09" db="UniProtKB">
        <authorList>
            <consortium name="Ensembl"/>
        </authorList>
    </citation>
    <scope>IDENTIFICATION</scope>
</reference>
<keyword evidence="4" id="KW-0732">Signal</keyword>
<reference evidence="6" key="1">
    <citation type="journal article" date="2006" name="Science">
        <title>Ancient noncoding elements conserved in the human genome.</title>
        <authorList>
            <person name="Venkatesh B."/>
            <person name="Kirkness E.F."/>
            <person name="Loh Y.H."/>
            <person name="Halpern A.L."/>
            <person name="Lee A.P."/>
            <person name="Johnson J."/>
            <person name="Dandona N."/>
            <person name="Viswanathan L.D."/>
            <person name="Tay A."/>
            <person name="Venter J.C."/>
            <person name="Strausberg R.L."/>
            <person name="Brenner S."/>
        </authorList>
    </citation>
    <scope>NUCLEOTIDE SEQUENCE [LARGE SCALE GENOMIC DNA]</scope>
</reference>
<evidence type="ECO:0000256" key="2">
    <source>
        <dbReference type="ARBA" id="ARBA00022737"/>
    </source>
</evidence>